<protein>
    <submittedName>
        <fullName evidence="1">Uncharacterized protein</fullName>
    </submittedName>
</protein>
<name>A0A0R0LZM0_9MICR</name>
<dbReference type="AlphaFoldDB" id="A0A0R0LZM0"/>
<evidence type="ECO:0000313" key="1">
    <source>
        <dbReference type="EMBL" id="KRH92655.1"/>
    </source>
</evidence>
<keyword evidence="2" id="KW-1185">Reference proteome</keyword>
<gene>
    <name evidence="1" type="ORF">M153_3748000181</name>
</gene>
<dbReference type="EMBL" id="LGUB01000770">
    <property type="protein sequence ID" value="KRH92655.1"/>
    <property type="molecule type" value="Genomic_DNA"/>
</dbReference>
<reference evidence="1 2" key="1">
    <citation type="submission" date="2015-07" db="EMBL/GenBank/DDBJ databases">
        <title>The genome of Pseudoloma neurophilia, a relevant intracellular parasite of the zebrafish.</title>
        <authorList>
            <person name="Ndikumana S."/>
            <person name="Pelin A."/>
            <person name="Sanders J."/>
            <person name="Corradi N."/>
        </authorList>
    </citation>
    <scope>NUCLEOTIDE SEQUENCE [LARGE SCALE GENOMIC DNA]</scope>
    <source>
        <strain evidence="1 2">MK1</strain>
    </source>
</reference>
<dbReference type="VEuPathDB" id="MicrosporidiaDB:M153_3748000181"/>
<sequence length="40" mass="4502">MNPITNKKLFRVTTDNSPSSLYERHLSSLAIKPGHCNMLS</sequence>
<proteinExistence type="predicted"/>
<comment type="caution">
    <text evidence="1">The sequence shown here is derived from an EMBL/GenBank/DDBJ whole genome shotgun (WGS) entry which is preliminary data.</text>
</comment>
<evidence type="ECO:0000313" key="2">
    <source>
        <dbReference type="Proteomes" id="UP000051530"/>
    </source>
</evidence>
<dbReference type="Proteomes" id="UP000051530">
    <property type="component" value="Unassembled WGS sequence"/>
</dbReference>
<organism evidence="1 2">
    <name type="scientific">Pseudoloma neurophilia</name>
    <dbReference type="NCBI Taxonomy" id="146866"/>
    <lineage>
        <taxon>Eukaryota</taxon>
        <taxon>Fungi</taxon>
        <taxon>Fungi incertae sedis</taxon>
        <taxon>Microsporidia</taxon>
        <taxon>Pseudoloma</taxon>
    </lineage>
</organism>
<accession>A0A0R0LZM0</accession>